<evidence type="ECO:0000256" key="1">
    <source>
        <dbReference type="SAM" id="MobiDB-lite"/>
    </source>
</evidence>
<comment type="caution">
    <text evidence="2">The sequence shown here is derived from an EMBL/GenBank/DDBJ whole genome shotgun (WGS) entry which is preliminary data.</text>
</comment>
<organism evidence="2 3">
    <name type="scientific">Portunus trituberculatus</name>
    <name type="common">Swimming crab</name>
    <name type="synonym">Neptunus trituberculatus</name>
    <dbReference type="NCBI Taxonomy" id="210409"/>
    <lineage>
        <taxon>Eukaryota</taxon>
        <taxon>Metazoa</taxon>
        <taxon>Ecdysozoa</taxon>
        <taxon>Arthropoda</taxon>
        <taxon>Crustacea</taxon>
        <taxon>Multicrustacea</taxon>
        <taxon>Malacostraca</taxon>
        <taxon>Eumalacostraca</taxon>
        <taxon>Eucarida</taxon>
        <taxon>Decapoda</taxon>
        <taxon>Pleocyemata</taxon>
        <taxon>Brachyura</taxon>
        <taxon>Eubrachyura</taxon>
        <taxon>Portunoidea</taxon>
        <taxon>Portunidae</taxon>
        <taxon>Portuninae</taxon>
        <taxon>Portunus</taxon>
    </lineage>
</organism>
<feature type="region of interest" description="Disordered" evidence="1">
    <location>
        <begin position="1"/>
        <end position="70"/>
    </location>
</feature>
<dbReference type="AlphaFoldDB" id="A0A5B7FRG1"/>
<accession>A0A5B7FRG1</accession>
<evidence type="ECO:0000313" key="3">
    <source>
        <dbReference type="Proteomes" id="UP000324222"/>
    </source>
</evidence>
<name>A0A5B7FRG1_PORTR</name>
<keyword evidence="3" id="KW-1185">Reference proteome</keyword>
<dbReference type="Proteomes" id="UP000324222">
    <property type="component" value="Unassembled WGS sequence"/>
</dbReference>
<evidence type="ECO:0000313" key="2">
    <source>
        <dbReference type="EMBL" id="MPC50370.1"/>
    </source>
</evidence>
<proteinExistence type="predicted"/>
<dbReference type="EMBL" id="VSRR010009461">
    <property type="protein sequence ID" value="MPC50370.1"/>
    <property type="molecule type" value="Genomic_DNA"/>
</dbReference>
<sequence length="118" mass="12256">MKGGGVPQPPSLPRVSPPVSQSSPAPSEHRWPSSSSPLTLALLAASRPPPLSVPEKPQQQEAHLPLPPSACRVQPPALLSALLDLVPITAPADVAWLRVSLGGREEAEAAVTNRTECG</sequence>
<protein>
    <submittedName>
        <fullName evidence="2">Uncharacterized protein</fullName>
    </submittedName>
</protein>
<reference evidence="2 3" key="1">
    <citation type="submission" date="2019-05" db="EMBL/GenBank/DDBJ databases">
        <title>Another draft genome of Portunus trituberculatus and its Hox gene families provides insights of decapod evolution.</title>
        <authorList>
            <person name="Jeong J.-H."/>
            <person name="Song I."/>
            <person name="Kim S."/>
            <person name="Choi T."/>
            <person name="Kim D."/>
            <person name="Ryu S."/>
            <person name="Kim W."/>
        </authorList>
    </citation>
    <scope>NUCLEOTIDE SEQUENCE [LARGE SCALE GENOMIC DNA]</scope>
    <source>
        <tissue evidence="2">Muscle</tissue>
    </source>
</reference>
<gene>
    <name evidence="2" type="ORF">E2C01_044197</name>
</gene>
<feature type="compositionally biased region" description="Pro residues" evidence="1">
    <location>
        <begin position="7"/>
        <end position="16"/>
    </location>
</feature>
<feature type="compositionally biased region" description="Low complexity" evidence="1">
    <location>
        <begin position="17"/>
        <end position="46"/>
    </location>
</feature>